<dbReference type="Proteomes" id="UP000245866">
    <property type="component" value="Unassembled WGS sequence"/>
</dbReference>
<dbReference type="InterPro" id="IPR014820">
    <property type="entry name" value="PriCT_1"/>
</dbReference>
<organism evidence="3 4">
    <name type="scientific">Limosilactobacillus reuteri</name>
    <name type="common">Lactobacillus reuteri</name>
    <dbReference type="NCBI Taxonomy" id="1598"/>
    <lineage>
        <taxon>Bacteria</taxon>
        <taxon>Bacillati</taxon>
        <taxon>Bacillota</taxon>
        <taxon>Bacilli</taxon>
        <taxon>Lactobacillales</taxon>
        <taxon>Lactobacillaceae</taxon>
        <taxon>Limosilactobacillus</taxon>
    </lineage>
</organism>
<dbReference type="Pfam" id="PF09250">
    <property type="entry name" value="Prim-Pol"/>
    <property type="match status" value="1"/>
</dbReference>
<dbReference type="AlphaFoldDB" id="A0A317GHC2"/>
<feature type="domain" description="Primase C-terminal 1" evidence="1">
    <location>
        <begin position="214"/>
        <end position="278"/>
    </location>
</feature>
<proteinExistence type="predicted"/>
<evidence type="ECO:0000313" key="4">
    <source>
        <dbReference type="Proteomes" id="UP000245866"/>
    </source>
</evidence>
<evidence type="ECO:0000259" key="2">
    <source>
        <dbReference type="SMART" id="SM00943"/>
    </source>
</evidence>
<sequence length="279" mass="30966">MRGKAMNKKLDTALILASCGFKVYPLTAGTKIPVKGMHGEHDATSDKATIMNWFEIDSSYNLALNLQASGLAVIDLDYHGNGINGVKNYSQYLMDHGNTYMDSLKTYTELTPRGGIHIFYNLNHDLGNKDIQLMPGVELLTGKVVIAPSYISEINKWYIPQYQGYQTLSRENVQPLPDWIIELATEAQQHTTKPAAQGNYQPGQKRWTGRLLDGLVHGASKGDRNNYLTQLTGKMFRVGADSDSIYNLLVFANSNCEPPLPDHEVNSIFGSILKKNGGR</sequence>
<dbReference type="EMBL" id="QGHS01000050">
    <property type="protein sequence ID" value="PWT47060.1"/>
    <property type="molecule type" value="Genomic_DNA"/>
</dbReference>
<comment type="caution">
    <text evidence="3">The sequence shown here is derived from an EMBL/GenBank/DDBJ whole genome shotgun (WGS) entry which is preliminary data.</text>
</comment>
<accession>A0A317GHC2</accession>
<dbReference type="CDD" id="cd04859">
    <property type="entry name" value="Prim_Pol"/>
    <property type="match status" value="1"/>
</dbReference>
<gene>
    <name evidence="3" type="ORF">DKZ23_05135</name>
</gene>
<evidence type="ECO:0000313" key="3">
    <source>
        <dbReference type="EMBL" id="PWT47060.1"/>
    </source>
</evidence>
<name>A0A317GHC2_LIMRT</name>
<dbReference type="Pfam" id="PF08708">
    <property type="entry name" value="PriCT_1"/>
    <property type="match status" value="1"/>
</dbReference>
<dbReference type="InterPro" id="IPR015330">
    <property type="entry name" value="DNA_primase/pol_bifunc_N"/>
</dbReference>
<dbReference type="SUPFAM" id="SSF56747">
    <property type="entry name" value="Prim-pol domain"/>
    <property type="match status" value="1"/>
</dbReference>
<evidence type="ECO:0000259" key="1">
    <source>
        <dbReference type="SMART" id="SM00942"/>
    </source>
</evidence>
<evidence type="ECO:0008006" key="5">
    <source>
        <dbReference type="Google" id="ProtNLM"/>
    </source>
</evidence>
<dbReference type="SMART" id="SM00942">
    <property type="entry name" value="PriCT_1"/>
    <property type="match status" value="1"/>
</dbReference>
<protein>
    <recommendedName>
        <fullName evidence="5">DNA replication protein</fullName>
    </recommendedName>
</protein>
<dbReference type="SMART" id="SM00943">
    <property type="entry name" value="Prim-Pol"/>
    <property type="match status" value="1"/>
</dbReference>
<reference evidence="3 4" key="1">
    <citation type="journal article" date="2018" name="Front. Microbiol.">
        <title>Comparative Genomics of the Herbivore Gut Symbiont Lactobacillus reuteri Reveals Genetic Diversity and Lifestyle Adaptation.</title>
        <authorList>
            <person name="Zhao J."/>
        </authorList>
    </citation>
    <scope>NUCLEOTIDE SEQUENCE [LARGE SCALE GENOMIC DNA]</scope>
    <source>
        <strain evidence="3 4">LR12</strain>
    </source>
</reference>
<feature type="domain" description="DNA primase/polymerase bifunctional N-terminal" evidence="2">
    <location>
        <begin position="13"/>
        <end position="180"/>
    </location>
</feature>